<dbReference type="InterPro" id="IPR020019">
    <property type="entry name" value="AcTrfase_PglD-like"/>
</dbReference>
<feature type="domain" description="PglD N-terminal" evidence="2">
    <location>
        <begin position="4"/>
        <end position="83"/>
    </location>
</feature>
<dbReference type="InterPro" id="IPR001451">
    <property type="entry name" value="Hexapep"/>
</dbReference>
<dbReference type="Gene3D" id="2.160.10.10">
    <property type="entry name" value="Hexapeptide repeat proteins"/>
    <property type="match status" value="1"/>
</dbReference>
<keyword evidence="4" id="KW-1185">Reference proteome</keyword>
<dbReference type="PANTHER" id="PTHR43300">
    <property type="entry name" value="ACETYLTRANSFERASE"/>
    <property type="match status" value="1"/>
</dbReference>
<dbReference type="PANTHER" id="PTHR43300:SF7">
    <property type="entry name" value="UDP-N-ACETYLBACILLOSAMINE N-ACETYLTRANSFERASE"/>
    <property type="match status" value="1"/>
</dbReference>
<dbReference type="CDD" id="cd03360">
    <property type="entry name" value="LbH_AT_putative"/>
    <property type="match status" value="1"/>
</dbReference>
<dbReference type="EMBL" id="JAULJQ010000001">
    <property type="protein sequence ID" value="MDO2408502.1"/>
    <property type="molecule type" value="Genomic_DNA"/>
</dbReference>
<evidence type="ECO:0000256" key="1">
    <source>
        <dbReference type="ARBA" id="ARBA00007274"/>
    </source>
</evidence>
<comment type="caution">
    <text evidence="3">The sequence shown here is derived from an EMBL/GenBank/DDBJ whole genome shotgun (WGS) entry which is preliminary data.</text>
</comment>
<dbReference type="InterPro" id="IPR011004">
    <property type="entry name" value="Trimer_LpxA-like_sf"/>
</dbReference>
<reference evidence="3 4" key="1">
    <citation type="submission" date="2023-06" db="EMBL/GenBank/DDBJ databases">
        <title>Campylobacter magnum sp. nov., isolated from cecal contents of domestic pigs (Sus scrofa domesticus).</title>
        <authorList>
            <person name="Papic B."/>
            <person name="Gruntar I."/>
        </authorList>
    </citation>
    <scope>NUCLEOTIDE SEQUENCE [LARGE SCALE GENOMIC DNA]</scope>
    <source>
        <strain evidence="4">34484-21</strain>
    </source>
</reference>
<dbReference type="Gene3D" id="3.40.50.20">
    <property type="match status" value="1"/>
</dbReference>
<organism evidence="3 4">
    <name type="scientific">Campylobacter magnus</name>
    <dbReference type="NCBI Taxonomy" id="3026462"/>
    <lineage>
        <taxon>Bacteria</taxon>
        <taxon>Pseudomonadati</taxon>
        <taxon>Campylobacterota</taxon>
        <taxon>Epsilonproteobacteria</taxon>
        <taxon>Campylobacterales</taxon>
        <taxon>Campylobacteraceae</taxon>
        <taxon>Campylobacter</taxon>
    </lineage>
</organism>
<evidence type="ECO:0000313" key="4">
    <source>
        <dbReference type="Proteomes" id="UP001171111"/>
    </source>
</evidence>
<dbReference type="RefSeq" id="WP_302243210.1">
    <property type="nucleotide sequence ID" value="NZ_JAULJQ010000001.1"/>
</dbReference>
<evidence type="ECO:0000313" key="3">
    <source>
        <dbReference type="EMBL" id="MDO2408502.1"/>
    </source>
</evidence>
<dbReference type="SUPFAM" id="SSF51161">
    <property type="entry name" value="Trimeric LpxA-like enzymes"/>
    <property type="match status" value="1"/>
</dbReference>
<protein>
    <submittedName>
        <fullName evidence="3">NeuD/PglB/VioB family sugar acetyltransferase</fullName>
    </submittedName>
</protein>
<dbReference type="Pfam" id="PF17836">
    <property type="entry name" value="PglD_N"/>
    <property type="match status" value="1"/>
</dbReference>
<gene>
    <name evidence="3" type="ORF">Q2362_00125</name>
</gene>
<dbReference type="Pfam" id="PF00132">
    <property type="entry name" value="Hexapep"/>
    <property type="match status" value="1"/>
</dbReference>
<evidence type="ECO:0000259" key="2">
    <source>
        <dbReference type="Pfam" id="PF17836"/>
    </source>
</evidence>
<dbReference type="NCBIfam" id="TIGR03570">
    <property type="entry name" value="NeuD_NnaD"/>
    <property type="match status" value="1"/>
</dbReference>
<dbReference type="InterPro" id="IPR041561">
    <property type="entry name" value="PglD_N"/>
</dbReference>
<proteinExistence type="inferred from homology"/>
<accession>A0ABT8T4P5</accession>
<sequence length="191" mass="20054">MSEKIVLVGAGGHAKSLIDVIELENRFEIFGLVDNAKNGEVLGYKVLGTDEILKEIKSECANAIVAVGQIKSAQTRISLFNKLKELGFNLPVIISPLAYVSKHASIGAGTAVMHCACINAGARVGENCIINTKALIEHDAVVGDNCHISTASVINGDVSVGDGVFFGSNTTAKNGVIIEQNSVIAMANIYK</sequence>
<name>A0ABT8T4P5_9BACT</name>
<comment type="similarity">
    <text evidence="1">Belongs to the transferase hexapeptide repeat family.</text>
</comment>
<dbReference type="InterPro" id="IPR050179">
    <property type="entry name" value="Trans_hexapeptide_repeat"/>
</dbReference>
<dbReference type="Proteomes" id="UP001171111">
    <property type="component" value="Unassembled WGS sequence"/>
</dbReference>